<reference evidence="7" key="1">
    <citation type="journal article" date="2023" name="GigaByte">
        <title>Genome assembly of the bearded iris, Iris pallida Lam.</title>
        <authorList>
            <person name="Bruccoleri R.E."/>
            <person name="Oakeley E.J."/>
            <person name="Faust A.M.E."/>
            <person name="Altorfer M."/>
            <person name="Dessus-Babus S."/>
            <person name="Burckhardt D."/>
            <person name="Oertli M."/>
            <person name="Naumann U."/>
            <person name="Petersen F."/>
            <person name="Wong J."/>
        </authorList>
    </citation>
    <scope>NUCLEOTIDE SEQUENCE</scope>
    <source>
        <strain evidence="7">GSM-AAB239-AS_SAM_17_03QT</strain>
    </source>
</reference>
<dbReference type="GO" id="GO:1990904">
    <property type="term" value="C:ribonucleoprotein complex"/>
    <property type="evidence" value="ECO:0007669"/>
    <property type="project" value="UniProtKB-KW"/>
</dbReference>
<dbReference type="GO" id="GO:0003723">
    <property type="term" value="F:RNA binding"/>
    <property type="evidence" value="ECO:0007669"/>
    <property type="project" value="UniProtKB-UniRule"/>
</dbReference>
<dbReference type="FunFam" id="3.30.70.330:FF:000037">
    <property type="entry name" value="RNA-binding protein with multiple splicing 2"/>
    <property type="match status" value="1"/>
</dbReference>
<feature type="domain" description="RRM" evidence="6">
    <location>
        <begin position="270"/>
        <end position="347"/>
    </location>
</feature>
<name>A0AAX6GPU1_IRIPA</name>
<evidence type="ECO:0000256" key="3">
    <source>
        <dbReference type="ARBA" id="ARBA00023242"/>
    </source>
</evidence>
<sequence>MEDMSSSAYYHQPYPQPPPPGSHYPDSYYPDSYYPPPPIPGAPLPPPQPHYHQHHHHQYAPPPPPYHHEHHHPYAPTPMPPPPPPPPQHYPSSSSYALPPPPPYAAPASDSEVKTLFVAGLPDDVKVREIYNLFREFPGYQSSQLRSQFTRPYAFAVFADQLSAVSAKNALHGMVFDLEKESTLYVEFAKSNSRVKRARADDGGPYSPDKKMRGPNSRGFLDSGFGSNIHMPGMGNSAYSTNVYPSAQSNAIYDYEAAEPDKLSNSTPCPTLFVANLGATCSQQELNDVFSRCPGFLKLKIQNKNGLPAAFVDFKDVECSAEAKRHLQGMFLHSSPGKPMRLEYAKSRMGLKVRKRKT</sequence>
<feature type="compositionally biased region" description="Pro residues" evidence="5">
    <location>
        <begin position="33"/>
        <end position="49"/>
    </location>
</feature>
<dbReference type="Pfam" id="PF00076">
    <property type="entry name" value="RRM_1"/>
    <property type="match status" value="2"/>
</dbReference>
<keyword evidence="3" id="KW-0539">Nucleus</keyword>
<dbReference type="SUPFAM" id="SSF54928">
    <property type="entry name" value="RNA-binding domain, RBD"/>
    <property type="match status" value="1"/>
</dbReference>
<evidence type="ECO:0000259" key="6">
    <source>
        <dbReference type="PROSITE" id="PS50102"/>
    </source>
</evidence>
<keyword evidence="2 4" id="KW-0694">RNA-binding</keyword>
<dbReference type="InterPro" id="IPR012677">
    <property type="entry name" value="Nucleotide-bd_a/b_plait_sf"/>
</dbReference>
<dbReference type="InterPro" id="IPR000504">
    <property type="entry name" value="RRM_dom"/>
</dbReference>
<keyword evidence="7" id="KW-0687">Ribonucleoprotein</keyword>
<evidence type="ECO:0000256" key="5">
    <source>
        <dbReference type="SAM" id="MobiDB-lite"/>
    </source>
</evidence>
<dbReference type="PROSITE" id="PS50102">
    <property type="entry name" value="RRM"/>
    <property type="match status" value="2"/>
</dbReference>
<dbReference type="Gene3D" id="3.30.70.330">
    <property type="match status" value="2"/>
</dbReference>
<dbReference type="GO" id="GO:0005634">
    <property type="term" value="C:nucleus"/>
    <property type="evidence" value="ECO:0007669"/>
    <property type="project" value="UniProtKB-SubCell"/>
</dbReference>
<comment type="subcellular location">
    <subcellularLocation>
        <location evidence="1">Nucleus</location>
    </subcellularLocation>
</comment>
<dbReference type="PANTHER" id="PTHR10501">
    <property type="entry name" value="U1 SMALL NUCLEAR RIBONUCLEOPROTEIN A/U2 SMALL NUCLEAR RIBONUCLEOPROTEIN B"/>
    <property type="match status" value="1"/>
</dbReference>
<evidence type="ECO:0000256" key="4">
    <source>
        <dbReference type="PROSITE-ProRule" id="PRU00176"/>
    </source>
</evidence>
<protein>
    <submittedName>
        <fullName evidence="7">U2 small nuclear ribonucleoprotein B</fullName>
    </submittedName>
</protein>
<feature type="compositionally biased region" description="Pro residues" evidence="5">
    <location>
        <begin position="75"/>
        <end position="89"/>
    </location>
</feature>
<dbReference type="SMART" id="SM00360">
    <property type="entry name" value="RRM"/>
    <property type="match status" value="2"/>
</dbReference>
<feature type="compositionally biased region" description="Low complexity" evidence="5">
    <location>
        <begin position="1"/>
        <end position="13"/>
    </location>
</feature>
<dbReference type="AlphaFoldDB" id="A0AAX6GPU1"/>
<keyword evidence="8" id="KW-1185">Reference proteome</keyword>
<evidence type="ECO:0000313" key="7">
    <source>
        <dbReference type="EMBL" id="KAJ6830258.1"/>
    </source>
</evidence>
<dbReference type="InterPro" id="IPR035979">
    <property type="entry name" value="RBD_domain_sf"/>
</dbReference>
<gene>
    <name evidence="7" type="ORF">M6B38_354765</name>
</gene>
<dbReference type="Proteomes" id="UP001140949">
    <property type="component" value="Unassembled WGS sequence"/>
</dbReference>
<feature type="compositionally biased region" description="Low complexity" evidence="5">
    <location>
        <begin position="23"/>
        <end position="32"/>
    </location>
</feature>
<accession>A0AAX6GPU1</accession>
<feature type="domain" description="RRM" evidence="6">
    <location>
        <begin position="114"/>
        <end position="191"/>
    </location>
</feature>
<evidence type="ECO:0000313" key="8">
    <source>
        <dbReference type="Proteomes" id="UP001140949"/>
    </source>
</evidence>
<reference evidence="7" key="2">
    <citation type="submission" date="2023-04" db="EMBL/GenBank/DDBJ databases">
        <authorList>
            <person name="Bruccoleri R.E."/>
            <person name="Oakeley E.J."/>
            <person name="Faust A.-M."/>
            <person name="Dessus-Babus S."/>
            <person name="Altorfer M."/>
            <person name="Burckhardt D."/>
            <person name="Oertli M."/>
            <person name="Naumann U."/>
            <person name="Petersen F."/>
            <person name="Wong J."/>
        </authorList>
    </citation>
    <scope>NUCLEOTIDE SEQUENCE</scope>
    <source>
        <strain evidence="7">GSM-AAB239-AS_SAM_17_03QT</strain>
        <tissue evidence="7">Leaf</tissue>
    </source>
</reference>
<evidence type="ECO:0000256" key="1">
    <source>
        <dbReference type="ARBA" id="ARBA00004123"/>
    </source>
</evidence>
<comment type="caution">
    <text evidence="7">The sequence shown here is derived from an EMBL/GenBank/DDBJ whole genome shotgun (WGS) entry which is preliminary data.</text>
</comment>
<feature type="region of interest" description="Disordered" evidence="5">
    <location>
        <begin position="1"/>
        <end position="108"/>
    </location>
</feature>
<evidence type="ECO:0000256" key="2">
    <source>
        <dbReference type="ARBA" id="ARBA00022884"/>
    </source>
</evidence>
<dbReference type="EMBL" id="JANAVB010017600">
    <property type="protein sequence ID" value="KAJ6830258.1"/>
    <property type="molecule type" value="Genomic_DNA"/>
</dbReference>
<proteinExistence type="predicted"/>
<organism evidence="7 8">
    <name type="scientific">Iris pallida</name>
    <name type="common">Sweet iris</name>
    <dbReference type="NCBI Taxonomy" id="29817"/>
    <lineage>
        <taxon>Eukaryota</taxon>
        <taxon>Viridiplantae</taxon>
        <taxon>Streptophyta</taxon>
        <taxon>Embryophyta</taxon>
        <taxon>Tracheophyta</taxon>
        <taxon>Spermatophyta</taxon>
        <taxon>Magnoliopsida</taxon>
        <taxon>Liliopsida</taxon>
        <taxon>Asparagales</taxon>
        <taxon>Iridaceae</taxon>
        <taxon>Iridoideae</taxon>
        <taxon>Irideae</taxon>
        <taxon>Iris</taxon>
    </lineage>
</organism>